<reference evidence="2" key="1">
    <citation type="submission" date="2014-12" db="EMBL/GenBank/DDBJ databases">
        <title>Insight into the proteome of Arion vulgaris.</title>
        <authorList>
            <person name="Aradska J."/>
            <person name="Bulat T."/>
            <person name="Smidak R."/>
            <person name="Sarate P."/>
            <person name="Gangsoo J."/>
            <person name="Sialana F."/>
            <person name="Bilban M."/>
            <person name="Lubec G."/>
        </authorList>
    </citation>
    <scope>NUCLEOTIDE SEQUENCE</scope>
    <source>
        <tissue evidence="2">Skin</tissue>
    </source>
</reference>
<accession>A0A0B7C4Y3</accession>
<dbReference type="Gene3D" id="3.60.40.10">
    <property type="entry name" value="PPM-type phosphatase domain"/>
    <property type="match status" value="1"/>
</dbReference>
<gene>
    <name evidence="2" type="primary">ORF223313</name>
</gene>
<feature type="domain" description="PPM-type phosphatase" evidence="1">
    <location>
        <begin position="19"/>
        <end position="70"/>
    </location>
</feature>
<evidence type="ECO:0000313" key="2">
    <source>
        <dbReference type="EMBL" id="CEL00278.1"/>
    </source>
</evidence>
<sequence>LDKPATNVEYSTGQNDKFKYIVSSIQGWRKNQEDSFNAILDFESDVHYFAVMDGHGDGQVSKYTAENLPN</sequence>
<feature type="non-terminal residue" evidence="2">
    <location>
        <position position="70"/>
    </location>
</feature>
<name>A0A0B7C4Y3_9EUPU</name>
<evidence type="ECO:0000259" key="1">
    <source>
        <dbReference type="PROSITE" id="PS51746"/>
    </source>
</evidence>
<dbReference type="PROSITE" id="PS51746">
    <property type="entry name" value="PPM_2"/>
    <property type="match status" value="1"/>
</dbReference>
<organism evidence="2">
    <name type="scientific">Arion vulgaris</name>
    <dbReference type="NCBI Taxonomy" id="1028688"/>
    <lineage>
        <taxon>Eukaryota</taxon>
        <taxon>Metazoa</taxon>
        <taxon>Spiralia</taxon>
        <taxon>Lophotrochozoa</taxon>
        <taxon>Mollusca</taxon>
        <taxon>Gastropoda</taxon>
        <taxon>Heterobranchia</taxon>
        <taxon>Euthyneura</taxon>
        <taxon>Panpulmonata</taxon>
        <taxon>Eupulmonata</taxon>
        <taxon>Stylommatophora</taxon>
        <taxon>Helicina</taxon>
        <taxon>Arionoidea</taxon>
        <taxon>Arionidae</taxon>
        <taxon>Arion</taxon>
    </lineage>
</organism>
<dbReference type="SUPFAM" id="SSF81606">
    <property type="entry name" value="PP2C-like"/>
    <property type="match status" value="1"/>
</dbReference>
<feature type="non-terminal residue" evidence="2">
    <location>
        <position position="1"/>
    </location>
</feature>
<proteinExistence type="predicted"/>
<dbReference type="Pfam" id="PF00481">
    <property type="entry name" value="PP2C"/>
    <property type="match status" value="1"/>
</dbReference>
<dbReference type="EMBL" id="HACG01053407">
    <property type="protein sequence ID" value="CEL00278.1"/>
    <property type="molecule type" value="Transcribed_RNA"/>
</dbReference>
<protein>
    <recommendedName>
        <fullName evidence="1">PPM-type phosphatase domain-containing protein</fullName>
    </recommendedName>
</protein>
<dbReference type="InterPro" id="IPR001932">
    <property type="entry name" value="PPM-type_phosphatase-like_dom"/>
</dbReference>
<dbReference type="AlphaFoldDB" id="A0A0B7C4Y3"/>
<dbReference type="InterPro" id="IPR036457">
    <property type="entry name" value="PPM-type-like_dom_sf"/>
</dbReference>